<evidence type="ECO:0000313" key="4">
    <source>
        <dbReference type="Proteomes" id="UP001500936"/>
    </source>
</evidence>
<dbReference type="InterPro" id="IPR047057">
    <property type="entry name" value="MerR_fam"/>
</dbReference>
<proteinExistence type="predicted"/>
<sequence>MEELNKRYYGIREVAELLGVEISQLRFYEKEFPTLKPRKNRAGDRIYTKVDIDHLKEILTLVKEKGYTLRGAREYLKSRSLAQSENAKMIAKLQEIKGFLQNLRDGIEREEL</sequence>
<dbReference type="InterPro" id="IPR000551">
    <property type="entry name" value="MerR-type_HTH_dom"/>
</dbReference>
<accession>A0ABP8KJW4</accession>
<feature type="domain" description="HTH merR-type" evidence="2">
    <location>
        <begin position="8"/>
        <end position="78"/>
    </location>
</feature>
<dbReference type="PANTHER" id="PTHR30204:SF15">
    <property type="entry name" value="BLL5018 PROTEIN"/>
    <property type="match status" value="1"/>
</dbReference>
<dbReference type="PANTHER" id="PTHR30204">
    <property type="entry name" value="REDOX-CYCLING DRUG-SENSING TRANSCRIPTIONAL ACTIVATOR SOXR"/>
    <property type="match status" value="1"/>
</dbReference>
<dbReference type="Proteomes" id="UP001500936">
    <property type="component" value="Unassembled WGS sequence"/>
</dbReference>
<reference evidence="4" key="1">
    <citation type="journal article" date="2019" name="Int. J. Syst. Evol. Microbiol.">
        <title>The Global Catalogue of Microorganisms (GCM) 10K type strain sequencing project: providing services to taxonomists for standard genome sequencing and annotation.</title>
        <authorList>
            <consortium name="The Broad Institute Genomics Platform"/>
            <consortium name="The Broad Institute Genome Sequencing Center for Infectious Disease"/>
            <person name="Wu L."/>
            <person name="Ma J."/>
        </authorList>
    </citation>
    <scope>NUCLEOTIDE SEQUENCE [LARGE SCALE GENOMIC DNA]</scope>
    <source>
        <strain evidence="4">JCM 17925</strain>
    </source>
</reference>
<comment type="caution">
    <text evidence="3">The sequence shown here is derived from an EMBL/GenBank/DDBJ whole genome shotgun (WGS) entry which is preliminary data.</text>
</comment>
<keyword evidence="1" id="KW-0238">DNA-binding</keyword>
<evidence type="ECO:0000313" key="3">
    <source>
        <dbReference type="EMBL" id="GAA4408931.1"/>
    </source>
</evidence>
<dbReference type="Pfam" id="PF13411">
    <property type="entry name" value="MerR_1"/>
    <property type="match status" value="1"/>
</dbReference>
<gene>
    <name evidence="3" type="ORF">GCM10023187_31470</name>
</gene>
<dbReference type="EMBL" id="BAABHB010000006">
    <property type="protein sequence ID" value="GAA4408931.1"/>
    <property type="molecule type" value="Genomic_DNA"/>
</dbReference>
<protein>
    <submittedName>
        <fullName evidence="3">MerR family transcriptional regulator</fullName>
    </submittedName>
</protein>
<organism evidence="3 4">
    <name type="scientific">Nibrella viscosa</name>
    <dbReference type="NCBI Taxonomy" id="1084524"/>
    <lineage>
        <taxon>Bacteria</taxon>
        <taxon>Pseudomonadati</taxon>
        <taxon>Bacteroidota</taxon>
        <taxon>Cytophagia</taxon>
        <taxon>Cytophagales</taxon>
        <taxon>Spirosomataceae</taxon>
        <taxon>Nibrella</taxon>
    </lineage>
</organism>
<keyword evidence="4" id="KW-1185">Reference proteome</keyword>
<evidence type="ECO:0000256" key="1">
    <source>
        <dbReference type="ARBA" id="ARBA00023125"/>
    </source>
</evidence>
<name>A0ABP8KJW4_9BACT</name>
<evidence type="ECO:0000259" key="2">
    <source>
        <dbReference type="PROSITE" id="PS50937"/>
    </source>
</evidence>
<dbReference type="SUPFAM" id="SSF46955">
    <property type="entry name" value="Putative DNA-binding domain"/>
    <property type="match status" value="1"/>
</dbReference>
<dbReference type="RefSeq" id="WP_345268767.1">
    <property type="nucleotide sequence ID" value="NZ_BAABHB010000006.1"/>
</dbReference>
<dbReference type="Gene3D" id="1.10.1660.10">
    <property type="match status" value="1"/>
</dbReference>
<dbReference type="PROSITE" id="PS50937">
    <property type="entry name" value="HTH_MERR_2"/>
    <property type="match status" value="1"/>
</dbReference>
<dbReference type="InterPro" id="IPR009061">
    <property type="entry name" value="DNA-bd_dom_put_sf"/>
</dbReference>
<dbReference type="SMART" id="SM00422">
    <property type="entry name" value="HTH_MERR"/>
    <property type="match status" value="1"/>
</dbReference>